<keyword evidence="4" id="KW-1185">Reference proteome</keyword>
<feature type="region of interest" description="Disordered" evidence="1">
    <location>
        <begin position="182"/>
        <end position="207"/>
    </location>
</feature>
<gene>
    <name evidence="3" type="ORF">AAF712_001703</name>
</gene>
<dbReference type="EMBL" id="JBBXMP010000004">
    <property type="protein sequence ID" value="KAL0071143.1"/>
    <property type="molecule type" value="Genomic_DNA"/>
</dbReference>
<feature type="compositionally biased region" description="Polar residues" evidence="1">
    <location>
        <begin position="182"/>
        <end position="194"/>
    </location>
</feature>
<feature type="compositionally biased region" description="Low complexity" evidence="1">
    <location>
        <begin position="195"/>
        <end position="207"/>
    </location>
</feature>
<feature type="signal peptide" evidence="2">
    <location>
        <begin position="1"/>
        <end position="20"/>
    </location>
</feature>
<evidence type="ECO:0000256" key="2">
    <source>
        <dbReference type="SAM" id="SignalP"/>
    </source>
</evidence>
<dbReference type="Proteomes" id="UP001437256">
    <property type="component" value="Unassembled WGS sequence"/>
</dbReference>
<sequence length="230" mass="24698">MVARQFIVLLFLKLFTLVQGQTFTLNVVEKTSYPFATPGNTQEFEAAGTGTDGATTLLDRIRFSEYLVVDDSASTPFLSTATAVSTFTREYSSQFLSVHIPISSHFPSETFVAAGSSGYQIIYSPQETGAVAMIQSCSFQNQEKGECVEKDWLVGQSSTQTTTFTGRIVPYWTVTQLNAVSPTSTATNPQTTAKSGSDSNGGNQGNSALSMRISSLLPTMAVLLGISMTM</sequence>
<evidence type="ECO:0000313" key="4">
    <source>
        <dbReference type="Proteomes" id="UP001437256"/>
    </source>
</evidence>
<evidence type="ECO:0000256" key="1">
    <source>
        <dbReference type="SAM" id="MobiDB-lite"/>
    </source>
</evidence>
<name>A0ABR3ABP8_9AGAR</name>
<feature type="chain" id="PRO_5047325475" evidence="2">
    <location>
        <begin position="21"/>
        <end position="230"/>
    </location>
</feature>
<keyword evidence="2" id="KW-0732">Signal</keyword>
<reference evidence="3 4" key="1">
    <citation type="submission" date="2024-05" db="EMBL/GenBank/DDBJ databases">
        <title>A draft genome resource for the thread blight pathogen Marasmius tenuissimus strain MS-2.</title>
        <authorList>
            <person name="Yulfo-Soto G.E."/>
            <person name="Baruah I.K."/>
            <person name="Amoako-Attah I."/>
            <person name="Bukari Y."/>
            <person name="Meinhardt L.W."/>
            <person name="Bailey B.A."/>
            <person name="Cohen S.P."/>
        </authorList>
    </citation>
    <scope>NUCLEOTIDE SEQUENCE [LARGE SCALE GENOMIC DNA]</scope>
    <source>
        <strain evidence="3 4">MS-2</strain>
    </source>
</reference>
<protein>
    <submittedName>
        <fullName evidence="3">Uncharacterized protein</fullName>
    </submittedName>
</protein>
<proteinExistence type="predicted"/>
<comment type="caution">
    <text evidence="3">The sequence shown here is derived from an EMBL/GenBank/DDBJ whole genome shotgun (WGS) entry which is preliminary data.</text>
</comment>
<accession>A0ABR3ABP8</accession>
<organism evidence="3 4">
    <name type="scientific">Marasmius tenuissimus</name>
    <dbReference type="NCBI Taxonomy" id="585030"/>
    <lineage>
        <taxon>Eukaryota</taxon>
        <taxon>Fungi</taxon>
        <taxon>Dikarya</taxon>
        <taxon>Basidiomycota</taxon>
        <taxon>Agaricomycotina</taxon>
        <taxon>Agaricomycetes</taxon>
        <taxon>Agaricomycetidae</taxon>
        <taxon>Agaricales</taxon>
        <taxon>Marasmiineae</taxon>
        <taxon>Marasmiaceae</taxon>
        <taxon>Marasmius</taxon>
    </lineage>
</organism>
<evidence type="ECO:0000313" key="3">
    <source>
        <dbReference type="EMBL" id="KAL0071143.1"/>
    </source>
</evidence>